<dbReference type="Pfam" id="PF16157">
    <property type="entry name" value="DUF4865"/>
    <property type="match status" value="1"/>
</dbReference>
<evidence type="ECO:0000313" key="1">
    <source>
        <dbReference type="EMBL" id="RLQ94546.1"/>
    </source>
</evidence>
<gene>
    <name evidence="1" type="ORF">D9X91_13470</name>
</gene>
<dbReference type="InterPro" id="IPR032349">
    <property type="entry name" value="DUF4865"/>
</dbReference>
<evidence type="ECO:0000313" key="2">
    <source>
        <dbReference type="Proteomes" id="UP000276770"/>
    </source>
</evidence>
<dbReference type="AlphaFoldDB" id="A0A3L7JUY0"/>
<proteinExistence type="predicted"/>
<dbReference type="RefSeq" id="WP_121681159.1">
    <property type="nucleotide sequence ID" value="NZ_RCVZ01000009.1"/>
</dbReference>
<protein>
    <submittedName>
        <fullName evidence="1">DUF4865 family protein</fullName>
    </submittedName>
</protein>
<dbReference type="Proteomes" id="UP000276770">
    <property type="component" value="Unassembled WGS sequence"/>
</dbReference>
<comment type="caution">
    <text evidence="1">The sequence shown here is derived from an EMBL/GenBank/DDBJ whole genome shotgun (WGS) entry which is preliminary data.</text>
</comment>
<reference evidence="1 2" key="1">
    <citation type="submission" date="2018-10" db="EMBL/GenBank/DDBJ databases">
        <title>Falsibacillus sp. genome draft.</title>
        <authorList>
            <person name="Shi S."/>
        </authorList>
    </citation>
    <scope>NUCLEOTIDE SEQUENCE [LARGE SCALE GENOMIC DNA]</scope>
    <source>
        <strain evidence="1 2">GY 10110</strain>
    </source>
</reference>
<accession>A0A3L7JUY0</accession>
<dbReference type="OrthoDB" id="2065010at2"/>
<name>A0A3L7JUY0_9BACI</name>
<organism evidence="1 2">
    <name type="scientific">Falsibacillus albus</name>
    <dbReference type="NCBI Taxonomy" id="2478915"/>
    <lineage>
        <taxon>Bacteria</taxon>
        <taxon>Bacillati</taxon>
        <taxon>Bacillota</taxon>
        <taxon>Bacilli</taxon>
        <taxon>Bacillales</taxon>
        <taxon>Bacillaceae</taxon>
        <taxon>Falsibacillus</taxon>
    </lineage>
</organism>
<dbReference type="EMBL" id="RCVZ01000009">
    <property type="protein sequence ID" value="RLQ94546.1"/>
    <property type="molecule type" value="Genomic_DNA"/>
</dbReference>
<keyword evidence="2" id="KW-1185">Reference proteome</keyword>
<sequence>MIAMQYKVKLPKDYDMEIIKKRVQDNSHKTDGFPGLNFKLYLITETNQNENLYNCYAPLYLWNNHEGMNQFIFEGYFDNILQSFGWQQIQIGVPLTINLDENINQMKYVVELSGNISERGSLGNTPFPSATEYVKNEPIGDLLVYNPDKWGFSHFGFYQEQPQIEVSKHLTVYEVLHVSR</sequence>